<feature type="compositionally biased region" description="Basic and acidic residues" evidence="1">
    <location>
        <begin position="36"/>
        <end position="52"/>
    </location>
</feature>
<proteinExistence type="predicted"/>
<reference evidence="2" key="1">
    <citation type="submission" date="2020-03" db="EMBL/GenBank/DDBJ databases">
        <title>Draft Genome Sequence of Cylindrodendrum hubeiense.</title>
        <authorList>
            <person name="Buettner E."/>
            <person name="Kellner H."/>
        </authorList>
    </citation>
    <scope>NUCLEOTIDE SEQUENCE</scope>
    <source>
        <strain evidence="2">IHI 201604</strain>
    </source>
</reference>
<comment type="caution">
    <text evidence="2">The sequence shown here is derived from an EMBL/GenBank/DDBJ whole genome shotgun (WGS) entry which is preliminary data.</text>
</comment>
<feature type="region of interest" description="Disordered" evidence="1">
    <location>
        <begin position="24"/>
        <end position="78"/>
    </location>
</feature>
<feature type="compositionally biased region" description="Polar residues" evidence="1">
    <location>
        <begin position="67"/>
        <end position="78"/>
    </location>
</feature>
<dbReference type="AlphaFoldDB" id="A0A9P5L977"/>
<sequence>MSNPASSPGQYPERFRDSVVSVASKVSKSMKQWLTSKDETPKGKLKETKLESIRAMAASPRPPRFPPTSQSPSATGRR</sequence>
<evidence type="ECO:0000313" key="2">
    <source>
        <dbReference type="EMBL" id="KAF7533298.1"/>
    </source>
</evidence>
<name>A0A9P5L977_9HYPO</name>
<keyword evidence="3" id="KW-1185">Reference proteome</keyword>
<dbReference type="Proteomes" id="UP000722485">
    <property type="component" value="Unassembled WGS sequence"/>
</dbReference>
<organism evidence="2 3">
    <name type="scientific">Cylindrodendrum hubeiense</name>
    <dbReference type="NCBI Taxonomy" id="595255"/>
    <lineage>
        <taxon>Eukaryota</taxon>
        <taxon>Fungi</taxon>
        <taxon>Dikarya</taxon>
        <taxon>Ascomycota</taxon>
        <taxon>Pezizomycotina</taxon>
        <taxon>Sordariomycetes</taxon>
        <taxon>Hypocreomycetidae</taxon>
        <taxon>Hypocreales</taxon>
        <taxon>Nectriaceae</taxon>
        <taxon>Cylindrodendrum</taxon>
    </lineage>
</organism>
<protein>
    <submittedName>
        <fullName evidence="2">Uncharacterized protein</fullName>
    </submittedName>
</protein>
<dbReference type="EMBL" id="JAANBB010000838">
    <property type="protein sequence ID" value="KAF7533298.1"/>
    <property type="molecule type" value="Genomic_DNA"/>
</dbReference>
<evidence type="ECO:0000313" key="3">
    <source>
        <dbReference type="Proteomes" id="UP000722485"/>
    </source>
</evidence>
<accession>A0A9P5L977</accession>
<evidence type="ECO:0000256" key="1">
    <source>
        <dbReference type="SAM" id="MobiDB-lite"/>
    </source>
</evidence>
<gene>
    <name evidence="2" type="ORF">G7Z17_g13534</name>
</gene>